<keyword evidence="2" id="KW-0812">Transmembrane</keyword>
<dbReference type="EMBL" id="FMWB01000027">
    <property type="protein sequence ID" value="SCZ48575.1"/>
    <property type="molecule type" value="Genomic_DNA"/>
</dbReference>
<dbReference type="RefSeq" id="WP_074585282.1">
    <property type="nucleotide sequence ID" value="NZ_FMWB01000027.1"/>
</dbReference>
<dbReference type="Proteomes" id="UP000183046">
    <property type="component" value="Unassembled WGS sequence"/>
</dbReference>
<dbReference type="CDD" id="cd16430">
    <property type="entry name" value="TraB"/>
    <property type="match status" value="1"/>
</dbReference>
<evidence type="ECO:0000256" key="2">
    <source>
        <dbReference type="SAM" id="Phobius"/>
    </source>
</evidence>
<dbReference type="InterPro" id="IPR005498">
    <property type="entry name" value="T4SS_VirB10/TraB/TrbI"/>
</dbReference>
<gene>
    <name evidence="3" type="ORF">SAMN05216279_12745</name>
</gene>
<dbReference type="OrthoDB" id="15544at2"/>
<reference evidence="4" key="1">
    <citation type="submission" date="2016-10" db="EMBL/GenBank/DDBJ databases">
        <authorList>
            <person name="de Groot N.N."/>
        </authorList>
    </citation>
    <scope>NUCLEOTIDE SEQUENCE [LARGE SCALE GENOMIC DNA]</scope>
    <source>
        <strain evidence="4">DSM 15758</strain>
    </source>
</reference>
<name>A0A1G5PGD5_9PSED</name>
<feature type="compositionally biased region" description="Acidic residues" evidence="1">
    <location>
        <begin position="217"/>
        <end position="226"/>
    </location>
</feature>
<feature type="non-terminal residue" evidence="3">
    <location>
        <position position="364"/>
    </location>
</feature>
<feature type="region of interest" description="Disordered" evidence="1">
    <location>
        <begin position="136"/>
        <end position="226"/>
    </location>
</feature>
<evidence type="ECO:0000313" key="3">
    <source>
        <dbReference type="EMBL" id="SCZ48575.1"/>
    </source>
</evidence>
<keyword evidence="2" id="KW-1133">Transmembrane helix</keyword>
<evidence type="ECO:0000313" key="4">
    <source>
        <dbReference type="Proteomes" id="UP000183046"/>
    </source>
</evidence>
<comment type="caution">
    <text evidence="3">The sequence shown here is derived from an EMBL/GenBank/DDBJ whole genome shotgun (WGS) entry which is preliminary data.</text>
</comment>
<dbReference type="AlphaFoldDB" id="A0A1G5PGD5"/>
<evidence type="ECO:0000256" key="1">
    <source>
        <dbReference type="SAM" id="MobiDB-lite"/>
    </source>
</evidence>
<keyword evidence="2" id="KW-0472">Membrane</keyword>
<organism evidence="3 4">
    <name type="scientific">Pseudomonas oryzihabitans</name>
    <dbReference type="NCBI Taxonomy" id="47885"/>
    <lineage>
        <taxon>Bacteria</taxon>
        <taxon>Pseudomonadati</taxon>
        <taxon>Pseudomonadota</taxon>
        <taxon>Gammaproteobacteria</taxon>
        <taxon>Pseudomonadales</taxon>
        <taxon>Pseudomonadaceae</taxon>
        <taxon>Pseudomonas</taxon>
    </lineage>
</organism>
<feature type="compositionally biased region" description="Basic and acidic residues" evidence="1">
    <location>
        <begin position="191"/>
        <end position="208"/>
    </location>
</feature>
<proteinExistence type="predicted"/>
<accession>A0A1G5PGD5</accession>
<feature type="transmembrane region" description="Helical" evidence="2">
    <location>
        <begin position="16"/>
        <end position="34"/>
    </location>
</feature>
<feature type="compositionally biased region" description="Basic and acidic residues" evidence="1">
    <location>
        <begin position="165"/>
        <end position="178"/>
    </location>
</feature>
<dbReference type="Pfam" id="PF03743">
    <property type="entry name" value="TrbI"/>
    <property type="match status" value="1"/>
</dbReference>
<sequence length="364" mass="39314">MIKQTWANLSPQKKKWTVIGVALGGVLVFVWGLSSLGGEVQRKTNAKPTITNVLTDADPRGVGLDSLNAEQRKQSKELSDLQLTMKNLMNGTQAQQATAEGLKQIQGQLGELATQLQATQSAQQKLELDNRDLGKQLQDAQSKAPPPEKAAEIERKAAQQQTQAQERERYDLTLRDPNRNQGNFFANAPAPEKEPEKPGAAPKKEEPPKIMSYGDEAPAEDPDADAKEEDVYLPAGAILSGAIITGIDAPTGNGARKDPFPVLLRVKKEAVLPNRFRADVRECFLIASAFGDLSSERAYMRAETISCVRDDGGIIESGMDAYASGEDGKAGVRGRLVSKQGAILARSLMAGFMQGVSDAFSVRQ</sequence>
<protein>
    <submittedName>
        <fullName evidence="3">Conjugal transfer pilus assembly protein TraB</fullName>
    </submittedName>
</protein>